<dbReference type="Pfam" id="PF02599">
    <property type="entry name" value="CsrA"/>
    <property type="match status" value="1"/>
</dbReference>
<dbReference type="SUPFAM" id="SSF117130">
    <property type="entry name" value="CsrA-like"/>
    <property type="match status" value="1"/>
</dbReference>
<keyword evidence="1 5" id="KW-0963">Cytoplasm</keyword>
<protein>
    <recommendedName>
        <fullName evidence="5">Translational regulator CsrA</fullName>
    </recommendedName>
    <alternativeName>
        <fullName evidence="5">Carbon storage regulator</fullName>
    </alternativeName>
</protein>
<dbReference type="EMBL" id="WIVV01000084">
    <property type="protein sequence ID" value="MQU44209.1"/>
    <property type="molecule type" value="Genomic_DNA"/>
</dbReference>
<accession>A0A0J6IZV5</accession>
<dbReference type="Proteomes" id="UP000466863">
    <property type="component" value="Unassembled WGS sequence"/>
</dbReference>
<proteinExistence type="inferred from homology"/>
<dbReference type="GO" id="GO:0048027">
    <property type="term" value="F:mRNA 5'-UTR binding"/>
    <property type="evidence" value="ECO:0007669"/>
    <property type="project" value="UniProtKB-UniRule"/>
</dbReference>
<dbReference type="GO" id="GO:0005829">
    <property type="term" value="C:cytosol"/>
    <property type="evidence" value="ECO:0007669"/>
    <property type="project" value="TreeGrafter"/>
</dbReference>
<dbReference type="InterPro" id="IPR036107">
    <property type="entry name" value="CsrA_sf"/>
</dbReference>
<evidence type="ECO:0000313" key="15">
    <source>
        <dbReference type="Proteomes" id="UP000470186"/>
    </source>
</evidence>
<dbReference type="Gene3D" id="2.60.40.4380">
    <property type="entry name" value="Translational regulator CsrA"/>
    <property type="match status" value="1"/>
</dbReference>
<keyword evidence="2 5" id="KW-0810">Translation regulation</keyword>
<evidence type="ECO:0000313" key="13">
    <source>
        <dbReference type="Proteomes" id="UP000447574"/>
    </source>
</evidence>
<dbReference type="EMBL" id="WIWJ01000075">
    <property type="protein sequence ID" value="MQT49919.1"/>
    <property type="molecule type" value="Genomic_DNA"/>
</dbReference>
<evidence type="ECO:0000313" key="17">
    <source>
        <dbReference type="Proteomes" id="UP000489190"/>
    </source>
</evidence>
<name>A0A0J6IZV5_9PSED</name>
<dbReference type="GO" id="GO:0045948">
    <property type="term" value="P:positive regulation of translational initiation"/>
    <property type="evidence" value="ECO:0007669"/>
    <property type="project" value="UniProtKB-UniRule"/>
</dbReference>
<dbReference type="RefSeq" id="WP_048371242.1">
    <property type="nucleotide sequence ID" value="NZ_CAKZJC010000251.1"/>
</dbReference>
<dbReference type="Proteomes" id="UP000447574">
    <property type="component" value="Unassembled WGS sequence"/>
</dbReference>
<dbReference type="Proteomes" id="UP000489190">
    <property type="component" value="Unassembled WGS sequence"/>
</dbReference>
<dbReference type="GO" id="GO:0006109">
    <property type="term" value="P:regulation of carbohydrate metabolic process"/>
    <property type="evidence" value="ECO:0007669"/>
    <property type="project" value="UniProtKB-UniRule"/>
</dbReference>
<comment type="similarity">
    <text evidence="5">Belongs to the CsrA/RsmA family.</text>
</comment>
<comment type="function">
    <text evidence="5">A key translational regulator that binds mRNA to regulate translation initiation and/or mRNA stability. Mediates global changes in gene expression, shifting from rapid growth to stress survival by linking envelope stress, the stringent response and the catabolite repression systems. Usually binds in the 5'-UTR; binding at or near the Shine-Dalgarno sequence prevents ribosome-binding, repressing translation, binding elsewhere in the 5'-UTR can activate translation and/or stabilize the mRNA. Its function is antagonized by small RNA(s).</text>
</comment>
<comment type="subunit">
    <text evidence="5">Homodimer; the beta-strands of each monomer intercalate to form a hydrophobic core, while the alpha-helices form wings that extend away from the core.</text>
</comment>
<dbReference type="EMBL" id="WIWI01000138">
    <property type="protein sequence ID" value="MQT92716.1"/>
    <property type="molecule type" value="Genomic_DNA"/>
</dbReference>
<dbReference type="EMBL" id="WIVU01000026">
    <property type="protein sequence ID" value="MQU06779.1"/>
    <property type="molecule type" value="Genomic_DNA"/>
</dbReference>
<dbReference type="EMBL" id="WIWF01000186">
    <property type="protein sequence ID" value="MQT77758.1"/>
    <property type="molecule type" value="Genomic_DNA"/>
</dbReference>
<comment type="subcellular location">
    <subcellularLocation>
        <location evidence="5">Cytoplasm</location>
    </subcellularLocation>
</comment>
<evidence type="ECO:0000256" key="2">
    <source>
        <dbReference type="ARBA" id="ARBA00022845"/>
    </source>
</evidence>
<dbReference type="OrthoDB" id="9809061at2"/>
<evidence type="ECO:0000256" key="4">
    <source>
        <dbReference type="ARBA" id="ARBA00023159"/>
    </source>
</evidence>
<evidence type="ECO:0000313" key="11">
    <source>
        <dbReference type="EMBL" id="MQU44209.1"/>
    </source>
</evidence>
<evidence type="ECO:0000313" key="9">
    <source>
        <dbReference type="EMBL" id="MQU06779.1"/>
    </source>
</evidence>
<dbReference type="Proteomes" id="UP000441404">
    <property type="component" value="Unassembled WGS sequence"/>
</dbReference>
<keyword evidence="4 5" id="KW-0010">Activator</keyword>
<dbReference type="AlphaFoldDB" id="A0A0J6IZV5"/>
<evidence type="ECO:0000313" key="14">
    <source>
        <dbReference type="Proteomes" id="UP000466863"/>
    </source>
</evidence>
<evidence type="ECO:0000256" key="3">
    <source>
        <dbReference type="ARBA" id="ARBA00022884"/>
    </source>
</evidence>
<evidence type="ECO:0000313" key="16">
    <source>
        <dbReference type="Proteomes" id="UP000478064"/>
    </source>
</evidence>
<accession>A0A0J6I8D1</accession>
<dbReference type="PANTHER" id="PTHR34984">
    <property type="entry name" value="CARBON STORAGE REGULATOR"/>
    <property type="match status" value="1"/>
</dbReference>
<organism evidence="8 17">
    <name type="scientific">Pseudomonas helleri</name>
    <dbReference type="NCBI Taxonomy" id="1608996"/>
    <lineage>
        <taxon>Bacteria</taxon>
        <taxon>Pseudomonadati</taxon>
        <taxon>Pseudomonadota</taxon>
        <taxon>Gammaproteobacteria</taxon>
        <taxon>Pseudomonadales</taxon>
        <taxon>Pseudomonadaceae</taxon>
        <taxon>Pseudomonas</taxon>
    </lineage>
</organism>
<reference evidence="12 13" key="1">
    <citation type="submission" date="2019-10" db="EMBL/GenBank/DDBJ databases">
        <title>Evaluation of single-gene subtyping targets for Pseudomonas.</title>
        <authorList>
            <person name="Reichler S.J."/>
            <person name="Orsi R.H."/>
            <person name="Wiedmann M."/>
            <person name="Martin N.H."/>
            <person name="Murphy S.I."/>
        </authorList>
    </citation>
    <scope>NUCLEOTIDE SEQUENCE [LARGE SCALE GENOMIC DNA]</scope>
    <source>
        <strain evidence="9 16">FSL R10-1637</strain>
        <strain evidence="11 14">FSL R10-1876</strain>
        <strain evidence="10 15">FSL R10-2107</strain>
        <strain evidence="7 13">FSL R10-2932</strain>
        <strain evidence="8 17">FSL R10-3254</strain>
        <strain evidence="6 12">FSL R10-3257</strain>
    </source>
</reference>
<sequence>MQILKRVSGERFSIGEDIIVHVIAISGSHVRLGIDAPRSVSVHRGEIYDRIKNQDPGHLTIGPLSKR</sequence>
<evidence type="ECO:0000256" key="5">
    <source>
        <dbReference type="HAMAP-Rule" id="MF_00167"/>
    </source>
</evidence>
<dbReference type="STRING" id="1608996.TU84_17695"/>
<comment type="caution">
    <text evidence="8">The sequence shown here is derived from an EMBL/GenBank/DDBJ whole genome shotgun (WGS) entry which is preliminary data.</text>
</comment>
<dbReference type="PANTHER" id="PTHR34984:SF1">
    <property type="entry name" value="CARBON STORAGE REGULATOR"/>
    <property type="match status" value="1"/>
</dbReference>
<dbReference type="EMBL" id="WIVX01000039">
    <property type="protein sequence ID" value="MQU31787.1"/>
    <property type="molecule type" value="Genomic_DNA"/>
</dbReference>
<dbReference type="GeneID" id="97254843"/>
<dbReference type="HAMAP" id="MF_00167">
    <property type="entry name" value="CsrA"/>
    <property type="match status" value="1"/>
</dbReference>
<evidence type="ECO:0000313" key="12">
    <source>
        <dbReference type="Proteomes" id="UP000441404"/>
    </source>
</evidence>
<evidence type="ECO:0000256" key="1">
    <source>
        <dbReference type="ARBA" id="ARBA00022490"/>
    </source>
</evidence>
<dbReference type="Proteomes" id="UP000470186">
    <property type="component" value="Unassembled WGS sequence"/>
</dbReference>
<evidence type="ECO:0000313" key="7">
    <source>
        <dbReference type="EMBL" id="MQT77758.1"/>
    </source>
</evidence>
<dbReference type="Proteomes" id="UP000478064">
    <property type="component" value="Unassembled WGS sequence"/>
</dbReference>
<keyword evidence="15" id="KW-1185">Reference proteome</keyword>
<evidence type="ECO:0000313" key="6">
    <source>
        <dbReference type="EMBL" id="MQT49919.1"/>
    </source>
</evidence>
<evidence type="ECO:0000313" key="10">
    <source>
        <dbReference type="EMBL" id="MQU31787.1"/>
    </source>
</evidence>
<gene>
    <name evidence="5" type="primary">csrA</name>
    <name evidence="9" type="ORF">GHO27_13880</name>
    <name evidence="11" type="ORF">GHO28_17090</name>
    <name evidence="10" type="ORF">GHO30_10325</name>
    <name evidence="7" type="ORF">GHO37_26270</name>
    <name evidence="8" type="ORF">GHO39_26885</name>
    <name evidence="6" type="ORF">GHO40_24830</name>
</gene>
<dbReference type="InterPro" id="IPR003751">
    <property type="entry name" value="CsrA"/>
</dbReference>
<keyword evidence="3 5" id="KW-0694">RNA-binding</keyword>
<keyword evidence="5" id="KW-0678">Repressor</keyword>
<evidence type="ECO:0000313" key="8">
    <source>
        <dbReference type="EMBL" id="MQT92716.1"/>
    </source>
</evidence>
<dbReference type="GO" id="GO:0045947">
    <property type="term" value="P:negative regulation of translational initiation"/>
    <property type="evidence" value="ECO:0007669"/>
    <property type="project" value="UniProtKB-UniRule"/>
</dbReference>
<dbReference type="GO" id="GO:0006402">
    <property type="term" value="P:mRNA catabolic process"/>
    <property type="evidence" value="ECO:0007669"/>
    <property type="project" value="InterPro"/>
</dbReference>